<evidence type="ECO:0000313" key="9">
    <source>
        <dbReference type="EMBL" id="OAM90284.1"/>
    </source>
</evidence>
<evidence type="ECO:0000256" key="6">
    <source>
        <dbReference type="ARBA" id="ARBA00023136"/>
    </source>
</evidence>
<comment type="subcellular location">
    <subcellularLocation>
        <location evidence="1">Cell envelope</location>
    </subcellularLocation>
    <subcellularLocation>
        <location evidence="2">Cell outer membrane</location>
    </subcellularLocation>
    <subcellularLocation>
        <location evidence="3">Secreted</location>
    </subcellularLocation>
</comment>
<keyword evidence="6" id="KW-0472">Membrane</keyword>
<keyword evidence="4" id="KW-0964">Secreted</keyword>
<dbReference type="InterPro" id="IPR005546">
    <property type="entry name" value="Autotransporte_beta"/>
</dbReference>
<dbReference type="NCBIfam" id="TIGR02601">
    <property type="entry name" value="autotrns_rpt"/>
    <property type="match status" value="2"/>
</dbReference>
<dbReference type="STRING" id="1184151.AW736_00930"/>
<accession>A0A178IK91</accession>
<evidence type="ECO:0000259" key="8">
    <source>
        <dbReference type="PROSITE" id="PS51208"/>
    </source>
</evidence>
<evidence type="ECO:0000256" key="3">
    <source>
        <dbReference type="ARBA" id="ARBA00004613"/>
    </source>
</evidence>
<dbReference type="PROSITE" id="PS51208">
    <property type="entry name" value="AUTOTRANSPORTER"/>
    <property type="match status" value="1"/>
</dbReference>
<dbReference type="SUPFAM" id="SSF51126">
    <property type="entry name" value="Pectin lyase-like"/>
    <property type="match status" value="4"/>
</dbReference>
<dbReference type="OrthoDB" id="199826at2"/>
<name>A0A178IK91_9BACT</name>
<dbReference type="GO" id="GO:0009279">
    <property type="term" value="C:cell outer membrane"/>
    <property type="evidence" value="ECO:0007669"/>
    <property type="project" value="UniProtKB-SubCell"/>
</dbReference>
<comment type="caution">
    <text evidence="9">The sequence shown here is derived from an EMBL/GenBank/DDBJ whole genome shotgun (WGS) entry which is preliminary data.</text>
</comment>
<evidence type="ECO:0000313" key="10">
    <source>
        <dbReference type="Proteomes" id="UP000078486"/>
    </source>
</evidence>
<evidence type="ECO:0000256" key="7">
    <source>
        <dbReference type="ARBA" id="ARBA00023237"/>
    </source>
</evidence>
<dbReference type="InterPro" id="IPR011050">
    <property type="entry name" value="Pectin_lyase_fold/virulence"/>
</dbReference>
<dbReference type="SUPFAM" id="SSF103515">
    <property type="entry name" value="Autotransporter"/>
    <property type="match status" value="1"/>
</dbReference>
<keyword evidence="5" id="KW-0732">Signal</keyword>
<evidence type="ECO:0000256" key="5">
    <source>
        <dbReference type="ARBA" id="ARBA00022729"/>
    </source>
</evidence>
<organism evidence="9 10">
    <name type="scientific">Termitidicoccus mucosus</name>
    <dbReference type="NCBI Taxonomy" id="1184151"/>
    <lineage>
        <taxon>Bacteria</taxon>
        <taxon>Pseudomonadati</taxon>
        <taxon>Verrucomicrobiota</taxon>
        <taxon>Opitutia</taxon>
        <taxon>Opitutales</taxon>
        <taxon>Opitutaceae</taxon>
        <taxon>Termitidicoccus</taxon>
    </lineage>
</organism>
<dbReference type="Gene3D" id="2.40.128.130">
    <property type="entry name" value="Autotransporter beta-domain"/>
    <property type="match status" value="1"/>
</dbReference>
<dbReference type="InterPro" id="IPR013425">
    <property type="entry name" value="Autotrns_rpt"/>
</dbReference>
<gene>
    <name evidence="9" type="ORF">AW736_00930</name>
</gene>
<dbReference type="NCBIfam" id="TIGR01376">
    <property type="entry name" value="POMP_repeat"/>
    <property type="match status" value="1"/>
</dbReference>
<keyword evidence="7" id="KW-0998">Cell outer membrane</keyword>
<sequence length="2345" mass="238396">MQTLKNDFLAAKAAFSWLPLMLALGGAAMGQTVIDVDRNRFESAHANVTGTTIINVHDGVTYTYEGAGLIASEDGGALKVDGRNTMLIIGPVDGGTGKTVFTGNQAWRGGAITLVNTASASLTNVRFGDLNRANAGNRTIGEHGGAINISAGASLTLRNAEFYRNVAERGPRLSTGSIGGGHGGAIYMISSGTLEIYDSTFGALARPDPVDFFSAGWTPAVNAVSTDDRGTGNWAISGLGGAIGSSAAGATRISIYNSFFYHNTAARSSIAAGGAGGAIALGENGGAQQAYIENTLFYGNRARDGLGGGAIYVNGAGGVTVTLQDSVFTNNFTTGNGGAIYMNAGRLNLIATRDLAYEGNYAATGVTNSAPSAAKGGFLYMSGAAIANIDIAPGATLTIGSTANSAHDTFTSNNTNATINVNSGSAGGSGGGTLVLHGASTNFSGTLAVHAGGVLLGGTSARLTGTNTVTVKTGGTFGGIGIARNVSVESGGVLQVGLNDMAAPTDSLFAATGTLMMANSSKFTGNGYIMAAINEEGSPINSIVLGTSAGDWVTAEILASSTIIISGSSLLTGSGGLLKTGDGTLEIRRAGDYAGGTRLEGGLLVIRDANALGTGTVSVSGTNTGVIFGTGMDFANAMDISGGVTLTTSVGDVSMQGSITGAGTLIKQGSRELMLNNSASAFTGTIAINQGVLSGNINAASAVRFANATYAGNLVRSAGQLLAGSGSISGNLSLADGRLSFDLRDYDGAIGGVFYDQIRVSGSISNSGNTTINLDNVGTQQTYFLMFGGDLSGLNLANFSVSSVNGAAITNRYDPILGIGHSGSSFAVSPGVRNLRVAWAGSNTGAPAAWDTHAGNWGESSGERYFRHGDSVVFGAASSGTIAIDAAGVTVGDLSVETAAGQSLAFTGGGITGTDALTDSDRHTGGTDGLVYLGGGSTAAVTSRLVKTGEGTLVFANDANSFAGGIEIRSGTLAFGDGGQLGRMGQAIDFINDAALRADGNTALAGNVTIAADKTATFDTRENSLDFTGTLVSAATSKIAKAGSGDLWIYNTNHAGHLGGTEVREGRLLLGGNADLGSGAVLVSSSATFGGHGTARNVTALAGSVLQVGTPDAMVAEQLTVSSTLTLHAGAQLNFNILSGNADPASSVNSSLTAGGLAIVGGSSANLTIDLDRLANGVYNFGNVSTLTGAKITYSGQDLGERQRITYESLANSGTLLIKIDLPDNEVMRWTGAVNGEWNINTANWQIAASGSSYWFGDGDKIIFDGAADAANPGNRTINIAGRRMTLSDLVVSGTADYVFRGGAEIITDASSATPNISGSAQGKLYKSGAGTLAFENAGNQFNGGIEIAGGAVSFTRAEQLRTNGAGIVLDSGTLRAAAELLVLSEEIKIGTGASGAFDTAGHTVRYTGTFASGASGTFVKTGSGALELMADNSAYDGSMLVTGGELLLRNDALAQTRLGGTVRVLSGGAFGGEGVVTGTVTVGQGGSLRIGTAVTGQEQLQVADLRMEDGSFLYGGGVLAGAMTVGSSAGGLVTLNNIAGKPVTITATTSGPGTLVKAGGGVLTLSGTAALGHHATRIAGGLVYLRDIDSGEIPTVVHSFDLAGGWLDLSDVRDYGDVPFITWNNLSFTGSAGGVIGYGDEIKLRDGDVGFQIGGSGTGRGVFVVVDAGSGTATLSGSSNYVGYTRVDSGVLSVSHDTNLGNTDASIVAPRDVILNGGNLLVAGGFASERKIEMRQSGTVIVNSGTASWLDLSGAGAFTKEGEGTLFLTLPGSGTSAHTGAKTVAAGVLQGRANTLAGVITNSSTVALYADESDFPAGVFTGTIVGGTFAKTGDGTADIGSTAAFTGLAALRVEDGVLTSTGMPLTLSAVASIDIGDRGTFSLPKGGTLTAAVVRNQGMIRVGLGAGGTVPSETLTIQGDYHGGASAAAPGYLTLGLGRVVEGRVIEADTFHITGSAAGTTYVTFARQTANDPFADNLANLADSLPLNVVRVDGGGGEFLQSGRLTYGVKDYVLVYEPDTGTSHWRISLASEIPALVAVDAALMLANHASFGGLSQRLESMGLLDGYKGRQGFDLWANGIYRRDKFSDTIYSGATANTYGWQAGVDYTDANLSFALGIFVEKITSDTDMPYATDTKSDTDGFGAYITYRPSKWFFNLLIRLNNGRYDVNIPETPTFGTDTGGAGISVDVGRYYDLGSGWLLEPQVQFQWSRSNVDNTKDSVPVAGINDPRTNYAREYRVRAIEYSSLRGSLMLSRSLVTRHGWEVRPYARAAYAGEFGGDTEMTVYTIGETIKYDNSLGGGYGTLNGGATVRIRDRFDLWADLAWYYAGKIDGYSINLGAGWRF</sequence>
<dbReference type="GO" id="GO:0005576">
    <property type="term" value="C:extracellular region"/>
    <property type="evidence" value="ECO:0007669"/>
    <property type="project" value="UniProtKB-SubCell"/>
</dbReference>
<dbReference type="Proteomes" id="UP000078486">
    <property type="component" value="Unassembled WGS sequence"/>
</dbReference>
<dbReference type="EMBL" id="LRRQ01000062">
    <property type="protein sequence ID" value="OAM90284.1"/>
    <property type="molecule type" value="Genomic_DNA"/>
</dbReference>
<dbReference type="InterPro" id="IPR003368">
    <property type="entry name" value="POMP_repeat"/>
</dbReference>
<evidence type="ECO:0000256" key="4">
    <source>
        <dbReference type="ARBA" id="ARBA00022525"/>
    </source>
</evidence>
<dbReference type="Pfam" id="PF12951">
    <property type="entry name" value="PATR"/>
    <property type="match status" value="8"/>
</dbReference>
<evidence type="ECO:0000256" key="1">
    <source>
        <dbReference type="ARBA" id="ARBA00004196"/>
    </source>
</evidence>
<dbReference type="InterPro" id="IPR036709">
    <property type="entry name" value="Autotransporte_beta_dom_sf"/>
</dbReference>
<keyword evidence="10" id="KW-1185">Reference proteome</keyword>
<feature type="domain" description="Autotransporter" evidence="8">
    <location>
        <begin position="2069"/>
        <end position="2345"/>
    </location>
</feature>
<evidence type="ECO:0000256" key="2">
    <source>
        <dbReference type="ARBA" id="ARBA00004442"/>
    </source>
</evidence>
<protein>
    <recommendedName>
        <fullName evidence="8">Autotransporter domain-containing protein</fullName>
    </recommendedName>
</protein>
<dbReference type="RefSeq" id="WP_068768419.1">
    <property type="nucleotide sequence ID" value="NZ_CP109796.1"/>
</dbReference>
<proteinExistence type="predicted"/>
<dbReference type="SMART" id="SM00869">
    <property type="entry name" value="Autotransporter"/>
    <property type="match status" value="1"/>
</dbReference>
<reference evidence="9 10" key="1">
    <citation type="submission" date="2016-01" db="EMBL/GenBank/DDBJ databases">
        <title>High potential of lignocellulose degradation of a new Verrucomicrobia species.</title>
        <authorList>
            <person name="Wang Y."/>
            <person name="Shi Y."/>
            <person name="Qiu Z."/>
            <person name="Liu S."/>
            <person name="Yang H."/>
        </authorList>
    </citation>
    <scope>NUCLEOTIDE SEQUENCE [LARGE SCALE GENOMIC DNA]</scope>
    <source>
        <strain evidence="9 10">TSB47</strain>
    </source>
</reference>